<name>A0A5C6YWT4_9FLAO</name>
<evidence type="ECO:0000313" key="7">
    <source>
        <dbReference type="Proteomes" id="UP000321497"/>
    </source>
</evidence>
<evidence type="ECO:0000256" key="4">
    <source>
        <dbReference type="ARBA" id="ARBA00022842"/>
    </source>
</evidence>
<comment type="cofactor">
    <cofactor evidence="1">
        <name>Mg(2+)</name>
        <dbReference type="ChEBI" id="CHEBI:18420"/>
    </cofactor>
</comment>
<dbReference type="EMBL" id="VORT01000015">
    <property type="protein sequence ID" value="TXD71640.1"/>
    <property type="molecule type" value="Genomic_DNA"/>
</dbReference>
<reference evidence="6 7" key="1">
    <citation type="submission" date="2019-08" db="EMBL/GenBank/DDBJ databases">
        <title>Genome of Aequorivita antarctica SW49 (type strain).</title>
        <authorList>
            <person name="Bowman J.P."/>
        </authorList>
    </citation>
    <scope>NUCLEOTIDE SEQUENCE [LARGE SCALE GENOMIC DNA]</scope>
    <source>
        <strain evidence="6 7">SW49</strain>
    </source>
</reference>
<dbReference type="GO" id="GO:0019213">
    <property type="term" value="F:deacetylase activity"/>
    <property type="evidence" value="ECO:0007669"/>
    <property type="project" value="TreeGrafter"/>
</dbReference>
<dbReference type="Gene3D" id="3.20.20.370">
    <property type="entry name" value="Glycoside hydrolase/deacetylase"/>
    <property type="match status" value="1"/>
</dbReference>
<accession>A0A5C6YWT4</accession>
<evidence type="ECO:0000256" key="2">
    <source>
        <dbReference type="ARBA" id="ARBA00022723"/>
    </source>
</evidence>
<sequence length="250" mass="28457">MKLIVNADDFGFSEEVNENIVKCHQKGIVTSATILSGGQKFEAAIQLAKENPKLGIGVHLAIDGPNNIGKKYATLLDPQTGEFYEDVVAVKKIRNGDFNFEELVSEYSLQIEKVKNEGITITHLDHHHHLHLYFPILKAVIEVGKKYKIPYIRPQKILYAANNPFPKNIYRLYHQFYLLNKYDTVDGYSSLIGCDENEMQTKFQSILNSNKKTIELVVHPLKENGEIDFLTSPEIVEKAQNHLINYADLI</sequence>
<comment type="caution">
    <text evidence="6">The sequence shown here is derived from an EMBL/GenBank/DDBJ whole genome shotgun (WGS) entry which is preliminary data.</text>
</comment>
<dbReference type="Pfam" id="PF04794">
    <property type="entry name" value="YdjC"/>
    <property type="match status" value="1"/>
</dbReference>
<dbReference type="Proteomes" id="UP000321497">
    <property type="component" value="Unassembled WGS sequence"/>
</dbReference>
<evidence type="ECO:0000256" key="1">
    <source>
        <dbReference type="ARBA" id="ARBA00001946"/>
    </source>
</evidence>
<dbReference type="GO" id="GO:0016787">
    <property type="term" value="F:hydrolase activity"/>
    <property type="evidence" value="ECO:0007669"/>
    <property type="project" value="UniProtKB-KW"/>
</dbReference>
<gene>
    <name evidence="6" type="ORF">ESU54_16030</name>
</gene>
<protein>
    <submittedName>
        <fullName evidence="6">ChbG/HpnK family deacetylase</fullName>
    </submittedName>
</protein>
<dbReference type="GO" id="GO:0005975">
    <property type="term" value="P:carbohydrate metabolic process"/>
    <property type="evidence" value="ECO:0007669"/>
    <property type="project" value="InterPro"/>
</dbReference>
<evidence type="ECO:0000256" key="3">
    <source>
        <dbReference type="ARBA" id="ARBA00022801"/>
    </source>
</evidence>
<keyword evidence="3" id="KW-0378">Hydrolase</keyword>
<dbReference type="InterPro" id="IPR011330">
    <property type="entry name" value="Glyco_hydro/deAcase_b/a-brl"/>
</dbReference>
<dbReference type="AlphaFoldDB" id="A0A5C6YWT4"/>
<keyword evidence="5" id="KW-0119">Carbohydrate metabolism</keyword>
<dbReference type="SUPFAM" id="SSF88713">
    <property type="entry name" value="Glycoside hydrolase/deacetylase"/>
    <property type="match status" value="1"/>
</dbReference>
<keyword evidence="7" id="KW-1185">Reference proteome</keyword>
<keyword evidence="2" id="KW-0479">Metal-binding</keyword>
<proteinExistence type="predicted"/>
<evidence type="ECO:0000313" key="6">
    <source>
        <dbReference type="EMBL" id="TXD71640.1"/>
    </source>
</evidence>
<dbReference type="PANTHER" id="PTHR31609:SF1">
    <property type="entry name" value="CARBOHYDRATE DEACETYLASE"/>
    <property type="match status" value="1"/>
</dbReference>
<dbReference type="InterPro" id="IPR006879">
    <property type="entry name" value="YdjC-like"/>
</dbReference>
<dbReference type="RefSeq" id="WP_111845492.1">
    <property type="nucleotide sequence ID" value="NZ_UEGI01000019.1"/>
</dbReference>
<organism evidence="6 7">
    <name type="scientific">Aequorivita antarctica</name>
    <dbReference type="NCBI Taxonomy" id="153266"/>
    <lineage>
        <taxon>Bacteria</taxon>
        <taxon>Pseudomonadati</taxon>
        <taxon>Bacteroidota</taxon>
        <taxon>Flavobacteriia</taxon>
        <taxon>Flavobacteriales</taxon>
        <taxon>Flavobacteriaceae</taxon>
        <taxon>Aequorivita</taxon>
    </lineage>
</organism>
<dbReference type="GO" id="GO:0046872">
    <property type="term" value="F:metal ion binding"/>
    <property type="evidence" value="ECO:0007669"/>
    <property type="project" value="UniProtKB-KW"/>
</dbReference>
<keyword evidence="4" id="KW-0460">Magnesium</keyword>
<evidence type="ECO:0000256" key="5">
    <source>
        <dbReference type="ARBA" id="ARBA00023277"/>
    </source>
</evidence>
<dbReference type="PANTHER" id="PTHR31609">
    <property type="entry name" value="YDJC DEACETYLASE FAMILY MEMBER"/>
    <property type="match status" value="1"/>
</dbReference>
<dbReference type="OrthoDB" id="9774177at2"/>